<evidence type="ECO:0000313" key="1">
    <source>
        <dbReference type="EMBL" id="MFM1525334.1"/>
    </source>
</evidence>
<comment type="caution">
    <text evidence="1">The sequence shown here is derived from an EMBL/GenBank/DDBJ whole genome shotgun (WGS) entry which is preliminary data.</text>
</comment>
<dbReference type="Proteomes" id="UP001629536">
    <property type="component" value="Unassembled WGS sequence"/>
</dbReference>
<evidence type="ECO:0000313" key="2">
    <source>
        <dbReference type="Proteomes" id="UP001629536"/>
    </source>
</evidence>
<name>A0ABW9F7U6_9FIRM</name>
<protein>
    <recommendedName>
        <fullName evidence="3">PASTA domain-containing protein</fullName>
    </recommendedName>
</protein>
<proteinExistence type="predicted"/>
<dbReference type="RefSeq" id="WP_408105332.1">
    <property type="nucleotide sequence ID" value="NZ_JBFNFH010000016.1"/>
</dbReference>
<organism evidence="1 2">
    <name type="scientific">Helcococcus bovis</name>
    <dbReference type="NCBI Taxonomy" id="3153252"/>
    <lineage>
        <taxon>Bacteria</taxon>
        <taxon>Bacillati</taxon>
        <taxon>Bacillota</taxon>
        <taxon>Tissierellia</taxon>
        <taxon>Tissierellales</taxon>
        <taxon>Peptoniphilaceae</taxon>
        <taxon>Helcococcus</taxon>
    </lineage>
</organism>
<dbReference type="EMBL" id="JBFNFH010000016">
    <property type="protein sequence ID" value="MFM1525334.1"/>
    <property type="molecule type" value="Genomic_DNA"/>
</dbReference>
<sequence>MPINRFLTKKIIKMGTNGVKTVSKKIKDNPEIAMETLKVASSAVAGVFLGIKNTKDKYVKVPDVRDLLISDAEKVLSDLGFDVHVILDKPNAKYANERIEEVTKILPNSKKLVKGSLIKIYYLDEDGVEESKKLADVQNHKRENSNILKRFLKK</sequence>
<evidence type="ECO:0008006" key="3">
    <source>
        <dbReference type="Google" id="ProtNLM"/>
    </source>
</evidence>
<accession>A0ABW9F7U6</accession>
<keyword evidence="2" id="KW-1185">Reference proteome</keyword>
<gene>
    <name evidence="1" type="ORF">ABGF40_06545</name>
</gene>
<reference evidence="1 2" key="1">
    <citation type="journal article" date="2024" name="Front. Microbiol.">
        <title>Pangenomic and biochemical analyses of Helcococcus ovis reveal widespread tetracycline resistance and a novel bacterial species, Helcococcus bovis.</title>
        <authorList>
            <person name="Cunha F."/>
            <person name="Zhai Y."/>
            <person name="Casaro S."/>
            <person name="Jones K.L."/>
            <person name="Hernandez M."/>
            <person name="Bisinotto R.S."/>
            <person name="Kariyawasam S."/>
            <person name="Brown M.B."/>
            <person name="Phillips A."/>
            <person name="Jeong K.C."/>
            <person name="Galvao K.N."/>
        </authorList>
    </citation>
    <scope>NUCLEOTIDE SEQUENCE [LARGE SCALE GENOMIC DNA]</scope>
    <source>
        <strain evidence="1 2">KG197</strain>
    </source>
</reference>